<protein>
    <submittedName>
        <fullName evidence="1">Uncharacterized protein</fullName>
    </submittedName>
</protein>
<proteinExistence type="predicted"/>
<organism evidence="1 2">
    <name type="scientific">Marinibactrum halimedae</name>
    <dbReference type="NCBI Taxonomy" id="1444977"/>
    <lineage>
        <taxon>Bacteria</taxon>
        <taxon>Pseudomonadati</taxon>
        <taxon>Pseudomonadota</taxon>
        <taxon>Gammaproteobacteria</taxon>
        <taxon>Cellvibrionales</taxon>
        <taxon>Cellvibrionaceae</taxon>
        <taxon>Marinibactrum</taxon>
    </lineage>
</organism>
<keyword evidence="2" id="KW-1185">Reference proteome</keyword>
<sequence>MANNLPTESQVDGLLKLCSMGKVVSIEGAAKGKISMWKKMVEGQGKGSLSDLGGLLAVIPPGKLSPEIQSNYNHCIMEAMKVFVGGDTVESVSNTQTANQSQQVQIVLQQVVSDLPPEKQAFAEGVVESIGEVLEAQGESEITKAAKAFRTRMAEAKLLSYDIHTSPFPLPTKKAVMLCNGEHSISFTRSLSNGSQQFLLNGRNIAGIPGSVWTKGIGKKRLQLRYMEFLKEESTPILSFICGTGNG</sequence>
<gene>
    <name evidence="1" type="ORF">GCM10007877_31080</name>
</gene>
<reference evidence="1 2" key="1">
    <citation type="journal article" date="2014" name="Int. J. Syst. Evol. Microbiol.">
        <title>Complete genome sequence of Corynebacterium casei LMG S-19264T (=DSM 44701T), isolated from a smear-ripened cheese.</title>
        <authorList>
            <consortium name="US DOE Joint Genome Institute (JGI-PGF)"/>
            <person name="Walter F."/>
            <person name="Albersmeier A."/>
            <person name="Kalinowski J."/>
            <person name="Ruckert C."/>
        </authorList>
    </citation>
    <scope>NUCLEOTIDE SEQUENCE [LARGE SCALE GENOMIC DNA]</scope>
    <source>
        <strain evidence="1 2">NBRC 110095</strain>
    </source>
</reference>
<comment type="caution">
    <text evidence="1">The sequence shown here is derived from an EMBL/GenBank/DDBJ whole genome shotgun (WGS) entry which is preliminary data.</text>
</comment>
<dbReference type="EMBL" id="BSPD01000075">
    <property type="protein sequence ID" value="GLS27389.1"/>
    <property type="molecule type" value="Genomic_DNA"/>
</dbReference>
<accession>A0AA37T659</accession>
<dbReference type="AlphaFoldDB" id="A0AA37T659"/>
<name>A0AA37T659_9GAMM</name>
<dbReference type="Proteomes" id="UP001156870">
    <property type="component" value="Unassembled WGS sequence"/>
</dbReference>
<evidence type="ECO:0000313" key="2">
    <source>
        <dbReference type="Proteomes" id="UP001156870"/>
    </source>
</evidence>
<evidence type="ECO:0000313" key="1">
    <source>
        <dbReference type="EMBL" id="GLS27389.1"/>
    </source>
</evidence>